<evidence type="ECO:0000256" key="5">
    <source>
        <dbReference type="PIRSR" id="PIRSR036492-1"/>
    </source>
</evidence>
<feature type="active site" evidence="5">
    <location>
        <position position="249"/>
    </location>
</feature>
<organism evidence="10 11">
    <name type="scientific">Pyrocoelia pectoralis</name>
    <dbReference type="NCBI Taxonomy" id="417401"/>
    <lineage>
        <taxon>Eukaryota</taxon>
        <taxon>Metazoa</taxon>
        <taxon>Ecdysozoa</taxon>
        <taxon>Arthropoda</taxon>
        <taxon>Hexapoda</taxon>
        <taxon>Insecta</taxon>
        <taxon>Pterygota</taxon>
        <taxon>Neoptera</taxon>
        <taxon>Endopterygota</taxon>
        <taxon>Coleoptera</taxon>
        <taxon>Polyphaga</taxon>
        <taxon>Elateriformia</taxon>
        <taxon>Elateroidea</taxon>
        <taxon>Lampyridae</taxon>
        <taxon>Lampyrinae</taxon>
        <taxon>Pyrocoelia</taxon>
    </lineage>
</organism>
<gene>
    <name evidence="10" type="ORF">RI129_009821</name>
</gene>
<dbReference type="GO" id="GO:0005737">
    <property type="term" value="C:cytoplasm"/>
    <property type="evidence" value="ECO:0007669"/>
    <property type="project" value="TreeGrafter"/>
</dbReference>
<sequence length="505" mass="56419">MAFKGTKSPTQVVEVARAAFQTGTTKDVKFREKQLRSLLRMYSENKTRMIEVLAEDLRKSRQEVEILEIELLTYDLKHTINSLHEWVKPERPPRSFANWLDKTYLYSEPYGVVLIIGAWNYPLLLTLMPLAGAIAAGNCVVIKPSEVTPASAKFMQEIIPKYLDNECYQVYTGGAPETTELLQEKFDYIFFTGSTHIGKIVHAAANKFLTPTTLELGGKSPVYIDNTANIDVVAHRVLWGKWINSGQTCIAPDYILCNKEVEAKFLKAADNVLKEFYKTNPKDSPDFCRIVNDKHFQRLSGLLKGCQIALGGETDAKERFIGLSVVVDVQANDPIMEDEIFGPILPIVNVTNAYDALNFINKRDKPLALYIFSNNKRDVDLFLENTSSGGVCVNDTAMHFGVGSLPFGGVGASGMGAYHGKYTFDTFSHKKGCLYKNLGIIGETLASSRYPPYSQAKCNALKMLLKYRSGIDLTYLPHFTMFLLGAIISYGLTHFGNTLFQRNNA</sequence>
<evidence type="ECO:0000313" key="11">
    <source>
        <dbReference type="Proteomes" id="UP001329430"/>
    </source>
</evidence>
<feature type="active site" evidence="5 6">
    <location>
        <position position="215"/>
    </location>
</feature>
<dbReference type="Pfam" id="PF00171">
    <property type="entry name" value="Aldedh"/>
    <property type="match status" value="1"/>
</dbReference>
<keyword evidence="2 4" id="KW-0560">Oxidoreductase</keyword>
<dbReference type="GO" id="GO:0006081">
    <property type="term" value="P:aldehyde metabolic process"/>
    <property type="evidence" value="ECO:0007669"/>
    <property type="project" value="InterPro"/>
</dbReference>
<evidence type="ECO:0000256" key="1">
    <source>
        <dbReference type="ARBA" id="ARBA00009986"/>
    </source>
</evidence>
<dbReference type="GO" id="GO:0004029">
    <property type="term" value="F:aldehyde dehydrogenase (NAD+) activity"/>
    <property type="evidence" value="ECO:0007669"/>
    <property type="project" value="TreeGrafter"/>
</dbReference>
<dbReference type="InterPro" id="IPR016163">
    <property type="entry name" value="Ald_DH_C"/>
</dbReference>
<dbReference type="FunFam" id="3.40.309.10:FF:000003">
    <property type="entry name" value="Aldehyde dehydrogenase"/>
    <property type="match status" value="1"/>
</dbReference>
<name>A0AAN7V828_9COLE</name>
<proteinExistence type="inferred from homology"/>
<dbReference type="Gene3D" id="3.40.605.10">
    <property type="entry name" value="Aldehyde Dehydrogenase, Chain A, domain 1"/>
    <property type="match status" value="1"/>
</dbReference>
<evidence type="ECO:0000313" key="10">
    <source>
        <dbReference type="EMBL" id="KAK5641274.1"/>
    </source>
</evidence>
<evidence type="ECO:0000256" key="3">
    <source>
        <dbReference type="ARBA" id="ARBA00023027"/>
    </source>
</evidence>
<dbReference type="PROSITE" id="PS00687">
    <property type="entry name" value="ALDEHYDE_DEHYDR_GLU"/>
    <property type="match status" value="1"/>
</dbReference>
<dbReference type="InterPro" id="IPR016162">
    <property type="entry name" value="Ald_DH_N"/>
</dbReference>
<dbReference type="Gene3D" id="3.40.309.10">
    <property type="entry name" value="Aldehyde Dehydrogenase, Chain A, domain 2"/>
    <property type="match status" value="1"/>
</dbReference>
<evidence type="ECO:0000256" key="6">
    <source>
        <dbReference type="PROSITE-ProRule" id="PRU10007"/>
    </source>
</evidence>
<dbReference type="AlphaFoldDB" id="A0AAN7V828"/>
<dbReference type="FunFam" id="3.40.605.10:FF:000004">
    <property type="entry name" value="Aldehyde dehydrogenase"/>
    <property type="match status" value="1"/>
</dbReference>
<evidence type="ECO:0000259" key="9">
    <source>
        <dbReference type="Pfam" id="PF00171"/>
    </source>
</evidence>
<feature type="domain" description="Aldehyde dehydrogenase" evidence="9">
    <location>
        <begin position="11"/>
        <end position="431"/>
    </location>
</feature>
<dbReference type="SUPFAM" id="SSF53720">
    <property type="entry name" value="ALDH-like"/>
    <property type="match status" value="1"/>
</dbReference>
<dbReference type="InterPro" id="IPR012394">
    <property type="entry name" value="Aldehyde_DH_NAD(P)"/>
</dbReference>
<dbReference type="EMBL" id="JAVRBK010000007">
    <property type="protein sequence ID" value="KAK5641274.1"/>
    <property type="molecule type" value="Genomic_DNA"/>
</dbReference>
<evidence type="ECO:0000256" key="4">
    <source>
        <dbReference type="PIRNR" id="PIRNR036492"/>
    </source>
</evidence>
<protein>
    <recommendedName>
        <fullName evidence="4">Aldehyde dehydrogenase</fullName>
    </recommendedName>
</protein>
<dbReference type="PANTHER" id="PTHR43570">
    <property type="entry name" value="ALDEHYDE DEHYDROGENASE"/>
    <property type="match status" value="1"/>
</dbReference>
<keyword evidence="11" id="KW-1185">Reference proteome</keyword>
<dbReference type="InterPro" id="IPR016161">
    <property type="entry name" value="Ald_DH/histidinol_DH"/>
</dbReference>
<feature type="transmembrane region" description="Helical" evidence="8">
    <location>
        <begin position="475"/>
        <end position="493"/>
    </location>
</feature>
<keyword evidence="8" id="KW-1133">Transmembrane helix</keyword>
<accession>A0AAN7V828</accession>
<dbReference type="PIRSF" id="PIRSF036492">
    <property type="entry name" value="ALDH"/>
    <property type="match status" value="1"/>
</dbReference>
<dbReference type="InterPro" id="IPR029510">
    <property type="entry name" value="Ald_DH_CS_GLU"/>
</dbReference>
<keyword evidence="3" id="KW-0520">NAD</keyword>
<reference evidence="10 11" key="1">
    <citation type="journal article" date="2024" name="Insects">
        <title>An Improved Chromosome-Level Genome Assembly of the Firefly Pyrocoelia pectoralis.</title>
        <authorList>
            <person name="Fu X."/>
            <person name="Meyer-Rochow V.B."/>
            <person name="Ballantyne L."/>
            <person name="Zhu X."/>
        </authorList>
    </citation>
    <scope>NUCLEOTIDE SEQUENCE [LARGE SCALE GENOMIC DNA]</scope>
    <source>
        <strain evidence="10">XCY_ONT2</strain>
    </source>
</reference>
<dbReference type="PANTHER" id="PTHR43570:SF16">
    <property type="entry name" value="ALDEHYDE DEHYDROGENASE TYPE III, ISOFORM Q"/>
    <property type="match status" value="1"/>
</dbReference>
<evidence type="ECO:0000256" key="2">
    <source>
        <dbReference type="ARBA" id="ARBA00023002"/>
    </source>
</evidence>
<comment type="caution">
    <text evidence="10">The sequence shown here is derived from an EMBL/GenBank/DDBJ whole genome shotgun (WGS) entry which is preliminary data.</text>
</comment>
<keyword evidence="8" id="KW-0812">Transmembrane</keyword>
<dbReference type="Proteomes" id="UP001329430">
    <property type="component" value="Chromosome 7"/>
</dbReference>
<keyword evidence="8" id="KW-0472">Membrane</keyword>
<evidence type="ECO:0000256" key="7">
    <source>
        <dbReference type="RuleBase" id="RU003345"/>
    </source>
</evidence>
<dbReference type="CDD" id="cd07132">
    <property type="entry name" value="ALDH_F3AB"/>
    <property type="match status" value="1"/>
</dbReference>
<evidence type="ECO:0000256" key="8">
    <source>
        <dbReference type="SAM" id="Phobius"/>
    </source>
</evidence>
<comment type="similarity">
    <text evidence="1 4 7">Belongs to the aldehyde dehydrogenase family.</text>
</comment>
<dbReference type="InterPro" id="IPR015590">
    <property type="entry name" value="Aldehyde_DH_dom"/>
</dbReference>